<reference evidence="1 2" key="1">
    <citation type="submission" date="2008-10" db="EMBL/GenBank/DDBJ databases">
        <authorList>
            <person name="Qin X."/>
            <person name="Bachman B."/>
            <person name="Battles P."/>
            <person name="Bell A."/>
            <person name="Bess C."/>
            <person name="Bickham C."/>
            <person name="Chaboub L."/>
            <person name="Chen D."/>
            <person name="Coyle M."/>
            <person name="Deiros D.R."/>
            <person name="Dinh H."/>
            <person name="Forbes L."/>
            <person name="Fowler G."/>
            <person name="Francisco L."/>
            <person name="Fu Q."/>
            <person name="Gubbala S."/>
            <person name="Hale W."/>
            <person name="Han Y."/>
            <person name="Hemphill L."/>
            <person name="Highlander S.K."/>
            <person name="Hirani K."/>
            <person name="Hogues M."/>
            <person name="Jackson L."/>
            <person name="Jakkamsetti A."/>
            <person name="Javaid M."/>
            <person name="Jiang H."/>
            <person name="Korchina V."/>
            <person name="Kovar C."/>
            <person name="Lara F."/>
            <person name="Lee S."/>
            <person name="Mata R."/>
            <person name="Mathew T."/>
            <person name="Moen C."/>
            <person name="Morales K."/>
            <person name="Munidasa M."/>
            <person name="Nazareth L."/>
            <person name="Ngo R."/>
            <person name="Nguyen L."/>
            <person name="Okwuonu G."/>
            <person name="Ongeri F."/>
            <person name="Patil S."/>
            <person name="Petrosino J."/>
            <person name="Pham C."/>
            <person name="Pham P."/>
            <person name="Pu L.-L."/>
            <person name="Puazo M."/>
            <person name="Raj R."/>
            <person name="Reid J."/>
            <person name="Rouhana J."/>
            <person name="Saada N."/>
            <person name="Shang Y."/>
            <person name="Simmons D."/>
            <person name="Thornton R."/>
            <person name="Warren J."/>
            <person name="Weissenberger G."/>
            <person name="Zhang J."/>
            <person name="Zhang L."/>
            <person name="Zhou C."/>
            <person name="Zhu D."/>
            <person name="Muzny D."/>
            <person name="Worley K."/>
            <person name="Gibbs R."/>
        </authorList>
    </citation>
    <scope>NUCLEOTIDE SEQUENCE [LARGE SCALE GENOMIC DNA]</scope>
    <source>
        <strain evidence="1 2">ATCC 51172</strain>
    </source>
</reference>
<name>C2BCY5_9FIRM</name>
<evidence type="ECO:0000313" key="1">
    <source>
        <dbReference type="EMBL" id="EEI87177.1"/>
    </source>
</evidence>
<dbReference type="HOGENOM" id="CLU_2679625_0_0_9"/>
<keyword evidence="2" id="KW-1185">Reference proteome</keyword>
<proteinExistence type="predicted"/>
<comment type="caution">
    <text evidence="1">The sequence shown here is derived from an EMBL/GenBank/DDBJ whole genome shotgun (WGS) entry which is preliminary data.</text>
</comment>
<evidence type="ECO:0000313" key="2">
    <source>
        <dbReference type="Proteomes" id="UP000005984"/>
    </source>
</evidence>
<dbReference type="EMBL" id="ABYO01000015">
    <property type="protein sequence ID" value="EEI87177.1"/>
    <property type="molecule type" value="Genomic_DNA"/>
</dbReference>
<sequence>MAYTWLEWSVWINFENFQKPRMWEYINQYVSSNTLYHSGAKKEKNSPHDLNPKIRNTDGGVFVCQNTQKNLKSN</sequence>
<dbReference type="STRING" id="525254.HMPREF0072_0205"/>
<organism evidence="1 2">
    <name type="scientific">Anaerococcus lactolyticus ATCC 51172</name>
    <dbReference type="NCBI Taxonomy" id="525254"/>
    <lineage>
        <taxon>Bacteria</taxon>
        <taxon>Bacillati</taxon>
        <taxon>Bacillota</taxon>
        <taxon>Tissierellia</taxon>
        <taxon>Tissierellales</taxon>
        <taxon>Peptoniphilaceae</taxon>
        <taxon>Anaerococcus</taxon>
    </lineage>
</organism>
<accession>C2BCY5</accession>
<gene>
    <name evidence="1" type="ORF">HMPREF0072_0205</name>
</gene>
<dbReference type="Proteomes" id="UP000005984">
    <property type="component" value="Unassembled WGS sequence"/>
</dbReference>
<dbReference type="AlphaFoldDB" id="C2BCY5"/>
<protein>
    <submittedName>
        <fullName evidence="1">Uncharacterized protein</fullName>
    </submittedName>
</protein>